<sequence length="1072" mass="122527">MHLISYFIYILLFSKSQGFHCSPGCTSECIADYTCLDSCSSGYENDHSCDHCTPFDSTLEISETNPLFYNFEGMCSLINPSKVTKKKTLIPDSITELENEKSITLNFDSTTFYDSGPCHYKDSNNQMIYRRGHWLFIDFNKINTITKVIMFNVAHNNLSNKQDVRIDSTDSNQNDKTFRCFAMDILSSKVNSTSFPIPIPHFVTSNREHRLYFFVYVTGDQNTSVTISIKAMNNYSPRNDLVITQDIFNALMANGGSTEVILDNTQQGQNFYPACIPDKLMKGHFFEQNVDSRYRIAVDVSFDNRIRFIQEVDYNDIDICKHLFVGQLFGKSNTIKGYKNGLVISLDPKASKGKRYALFTNQQDSNFSIVISAICPDECNSDKGHGTCSTRDKKCLCEDGYGGESCILKCWHNNTWQPKGNNGNGQCYFGEKGCRDDCTCSENYVLSGHHCVSENCLNSILSGDLECFRGTEGCLENCYCNTNDYIPYFGSCKKKTCGNGQRDSILDSKGHEIGEECDGGKNCNSFCYCIEGYVPNIDDPLSCKEKSSTPTFLHVGIGLLCGFIVIIVIVIIIGIILYRKIKRIDIRIFKLQQPGYYYYISGSKKVDPEVDTKFKINPVSLDFGNKDVPTEVFDTRFERMEIKNKSGNKYMLIIFHTPNNPKFVFNFEKQVTIIRPRITKEVTCYMTLHCTTKINDIKIPYSVWFSKSKHTLREIIVLLKEKTFEEWTSTDQETMNMLLKKVTSRFHGSLTIDTTAASSTHIDLDELNLIEEPIAEGAMGKVYIGCYRSIPVAVKMFRWENLTEEETLNLKMDVINECLLMSKLRNPFIANYMGSVTYLPQVSMVMQYFVLGSLGEYLRKDNENFIKLPYKLKVKMLFDTARGMQFLHENRIMHLDLKPDNLLVNSLCAESPCCIKITDFGTSRFTKSSYSNEDKGLGTPIYAAPECYSDRYSFASDVYAYGVTAWEIFYEDEPYKEFKSLFEIKDYVLQGKRLKIDDFMPLNLKELIEDCWKQKPEERLGFERVCNYLVLISSSLEDASALDEGVDLSKIESLIIKRNERLNTLMNESQTK</sequence>
<dbReference type="PROSITE" id="PS00022">
    <property type="entry name" value="EGF_1"/>
    <property type="match status" value="1"/>
</dbReference>
<keyword evidence="5" id="KW-1185">Reference proteome</keyword>
<evidence type="ECO:0000256" key="2">
    <source>
        <dbReference type="SAM" id="SignalP"/>
    </source>
</evidence>
<gene>
    <name evidence="4" type="ORF">ENUP19_0228G0012</name>
</gene>
<dbReference type="InterPro" id="IPR008271">
    <property type="entry name" value="Ser/Thr_kinase_AS"/>
</dbReference>
<dbReference type="SMART" id="SM00220">
    <property type="entry name" value="S_TKc"/>
    <property type="match status" value="1"/>
</dbReference>
<keyword evidence="2" id="KW-0732">Signal</keyword>
<dbReference type="PRINTS" id="PR00109">
    <property type="entry name" value="TYRKINASE"/>
</dbReference>
<feature type="chain" id="PRO_5045943660" description="Protein kinase domain-containing protein" evidence="2">
    <location>
        <begin position="19"/>
        <end position="1072"/>
    </location>
</feature>
<keyword evidence="1" id="KW-1133">Transmembrane helix</keyword>
<dbReference type="InterPro" id="IPR053215">
    <property type="entry name" value="TKL_Ser/Thr_kinase"/>
</dbReference>
<reference evidence="4 5" key="1">
    <citation type="journal article" date="2019" name="PLoS Negl. Trop. Dis.">
        <title>Whole genome sequencing of Entamoeba nuttalli reveals mammalian host-related molecular signatures and a novel octapeptide-repeat surface protein.</title>
        <authorList>
            <person name="Tanaka M."/>
            <person name="Makiuchi T."/>
            <person name="Komiyama T."/>
            <person name="Shiina T."/>
            <person name="Osaki K."/>
            <person name="Tachibana H."/>
        </authorList>
    </citation>
    <scope>NUCLEOTIDE SEQUENCE [LARGE SCALE GENOMIC DNA]</scope>
    <source>
        <strain evidence="4 5">P19-061405</strain>
    </source>
</reference>
<feature type="domain" description="Protein kinase" evidence="3">
    <location>
        <begin position="768"/>
        <end position="1031"/>
    </location>
</feature>
<dbReference type="Gene3D" id="1.10.510.10">
    <property type="entry name" value="Transferase(Phosphotransferase) domain 1"/>
    <property type="match status" value="1"/>
</dbReference>
<dbReference type="InterPro" id="IPR000742">
    <property type="entry name" value="EGF"/>
</dbReference>
<evidence type="ECO:0000313" key="5">
    <source>
        <dbReference type="Proteomes" id="UP001628156"/>
    </source>
</evidence>
<dbReference type="InterPro" id="IPR001245">
    <property type="entry name" value="Ser-Thr/Tyr_kinase_cat_dom"/>
</dbReference>
<dbReference type="EMBL" id="BAAFRS010000228">
    <property type="protein sequence ID" value="GAB1224941.1"/>
    <property type="molecule type" value="Genomic_DNA"/>
</dbReference>
<dbReference type="SUPFAM" id="SSF56112">
    <property type="entry name" value="Protein kinase-like (PK-like)"/>
    <property type="match status" value="1"/>
</dbReference>
<keyword evidence="1" id="KW-0472">Membrane</keyword>
<comment type="caution">
    <text evidence="4">The sequence shown here is derived from an EMBL/GenBank/DDBJ whole genome shotgun (WGS) entry which is preliminary data.</text>
</comment>
<dbReference type="Proteomes" id="UP001628156">
    <property type="component" value="Unassembled WGS sequence"/>
</dbReference>
<dbReference type="InterPro" id="IPR000719">
    <property type="entry name" value="Prot_kinase_dom"/>
</dbReference>
<evidence type="ECO:0000259" key="3">
    <source>
        <dbReference type="PROSITE" id="PS50011"/>
    </source>
</evidence>
<dbReference type="Pfam" id="PF07714">
    <property type="entry name" value="PK_Tyr_Ser-Thr"/>
    <property type="match status" value="1"/>
</dbReference>
<dbReference type="InterPro" id="IPR011009">
    <property type="entry name" value="Kinase-like_dom_sf"/>
</dbReference>
<name>A0ABQ0DQ18_9EUKA</name>
<organism evidence="4 5">
    <name type="scientific">Entamoeba nuttalli</name>
    <dbReference type="NCBI Taxonomy" id="412467"/>
    <lineage>
        <taxon>Eukaryota</taxon>
        <taxon>Amoebozoa</taxon>
        <taxon>Evosea</taxon>
        <taxon>Archamoebae</taxon>
        <taxon>Mastigamoebida</taxon>
        <taxon>Entamoebidae</taxon>
        <taxon>Entamoeba</taxon>
    </lineage>
</organism>
<dbReference type="PROSITE" id="PS00108">
    <property type="entry name" value="PROTEIN_KINASE_ST"/>
    <property type="match status" value="1"/>
</dbReference>
<feature type="transmembrane region" description="Helical" evidence="1">
    <location>
        <begin position="552"/>
        <end position="578"/>
    </location>
</feature>
<dbReference type="PROSITE" id="PS50011">
    <property type="entry name" value="PROTEIN_KINASE_DOM"/>
    <property type="match status" value="1"/>
</dbReference>
<evidence type="ECO:0000313" key="4">
    <source>
        <dbReference type="EMBL" id="GAB1224941.1"/>
    </source>
</evidence>
<keyword evidence="1" id="KW-0812">Transmembrane</keyword>
<feature type="signal peptide" evidence="2">
    <location>
        <begin position="1"/>
        <end position="18"/>
    </location>
</feature>
<protein>
    <recommendedName>
        <fullName evidence="3">Protein kinase domain-containing protein</fullName>
    </recommendedName>
</protein>
<accession>A0ABQ0DQ18</accession>
<dbReference type="PANTHER" id="PTHR45756">
    <property type="entry name" value="PALMITOYLTRANSFERASE"/>
    <property type="match status" value="1"/>
</dbReference>
<dbReference type="PANTHER" id="PTHR45756:SF1">
    <property type="entry name" value="PROTEIN KINASE DOMAIN CONTAINING PROTEIN"/>
    <property type="match status" value="1"/>
</dbReference>
<evidence type="ECO:0000256" key="1">
    <source>
        <dbReference type="SAM" id="Phobius"/>
    </source>
</evidence>
<proteinExistence type="predicted"/>